<dbReference type="EMBL" id="KZ820558">
    <property type="protein sequence ID" value="PWN47074.1"/>
    <property type="molecule type" value="Genomic_DNA"/>
</dbReference>
<name>A0ACD0NMP5_9BASI</name>
<dbReference type="Proteomes" id="UP000245626">
    <property type="component" value="Unassembled WGS sequence"/>
</dbReference>
<keyword evidence="2" id="KW-1185">Reference proteome</keyword>
<gene>
    <name evidence="1" type="ORF">IE53DRAFT_390797</name>
</gene>
<accession>A0ACD0NMP5</accession>
<proteinExistence type="predicted"/>
<sequence>MVLSFQTSPILSTSPSPPPPSSSLFHPLPPLLPFFSLPFHARYGSPDLESESRSPFHDSNKGSSKSKRGSVSSRLPVKTDETSPKHGGRVGSAGFTVCMD</sequence>
<organism evidence="1 2">
    <name type="scientific">Violaceomyces palustris</name>
    <dbReference type="NCBI Taxonomy" id="1673888"/>
    <lineage>
        <taxon>Eukaryota</taxon>
        <taxon>Fungi</taxon>
        <taxon>Dikarya</taxon>
        <taxon>Basidiomycota</taxon>
        <taxon>Ustilaginomycotina</taxon>
        <taxon>Ustilaginomycetes</taxon>
        <taxon>Violaceomycetales</taxon>
        <taxon>Violaceomycetaceae</taxon>
        <taxon>Violaceomyces</taxon>
    </lineage>
</organism>
<protein>
    <submittedName>
        <fullName evidence="1">Uncharacterized protein</fullName>
    </submittedName>
</protein>
<reference evidence="1 2" key="1">
    <citation type="journal article" date="2018" name="Mol. Biol. Evol.">
        <title>Broad Genomic Sampling Reveals a Smut Pathogenic Ancestry of the Fungal Clade Ustilaginomycotina.</title>
        <authorList>
            <person name="Kijpornyongpan T."/>
            <person name="Mondo S.J."/>
            <person name="Barry K."/>
            <person name="Sandor L."/>
            <person name="Lee J."/>
            <person name="Lipzen A."/>
            <person name="Pangilinan J."/>
            <person name="LaButti K."/>
            <person name="Hainaut M."/>
            <person name="Henrissat B."/>
            <person name="Grigoriev I.V."/>
            <person name="Spatafora J.W."/>
            <person name="Aime M.C."/>
        </authorList>
    </citation>
    <scope>NUCLEOTIDE SEQUENCE [LARGE SCALE GENOMIC DNA]</scope>
    <source>
        <strain evidence="1 2">SA 807</strain>
    </source>
</reference>
<evidence type="ECO:0000313" key="2">
    <source>
        <dbReference type="Proteomes" id="UP000245626"/>
    </source>
</evidence>
<evidence type="ECO:0000313" key="1">
    <source>
        <dbReference type="EMBL" id="PWN47074.1"/>
    </source>
</evidence>